<organism evidence="3 4">
    <name type="scientific">Nyssa sinensis</name>
    <dbReference type="NCBI Taxonomy" id="561372"/>
    <lineage>
        <taxon>Eukaryota</taxon>
        <taxon>Viridiplantae</taxon>
        <taxon>Streptophyta</taxon>
        <taxon>Embryophyta</taxon>
        <taxon>Tracheophyta</taxon>
        <taxon>Spermatophyta</taxon>
        <taxon>Magnoliopsida</taxon>
        <taxon>eudicotyledons</taxon>
        <taxon>Gunneridae</taxon>
        <taxon>Pentapetalae</taxon>
        <taxon>asterids</taxon>
        <taxon>Cornales</taxon>
        <taxon>Nyssaceae</taxon>
        <taxon>Nyssa</taxon>
    </lineage>
</organism>
<protein>
    <submittedName>
        <fullName evidence="3">Uncharacterized protein</fullName>
    </submittedName>
</protein>
<dbReference type="OrthoDB" id="1916968at2759"/>
<dbReference type="PANTHER" id="PTHR31374:SF7">
    <property type="entry name" value="SAUR-LIKE AUXIN-RESPONSIVE PROTEIN FAMILY"/>
    <property type="match status" value="1"/>
</dbReference>
<feature type="compositionally biased region" description="Basic and acidic residues" evidence="2">
    <location>
        <begin position="1"/>
        <end position="17"/>
    </location>
</feature>
<evidence type="ECO:0000256" key="1">
    <source>
        <dbReference type="ARBA" id="ARBA00006974"/>
    </source>
</evidence>
<dbReference type="InterPro" id="IPR003676">
    <property type="entry name" value="SAUR_fam"/>
</dbReference>
<accession>A0A5J4ZZN4</accession>
<proteinExistence type="inferred from homology"/>
<reference evidence="3 4" key="1">
    <citation type="submission" date="2019-09" db="EMBL/GenBank/DDBJ databases">
        <title>A chromosome-level genome assembly of the Chinese tupelo Nyssa sinensis.</title>
        <authorList>
            <person name="Yang X."/>
            <person name="Kang M."/>
            <person name="Yang Y."/>
            <person name="Xiong H."/>
            <person name="Wang M."/>
            <person name="Zhang Z."/>
            <person name="Wang Z."/>
            <person name="Wu H."/>
            <person name="Ma T."/>
            <person name="Liu J."/>
            <person name="Xi Z."/>
        </authorList>
    </citation>
    <scope>NUCLEOTIDE SEQUENCE [LARGE SCALE GENOMIC DNA]</scope>
    <source>
        <strain evidence="3">J267</strain>
        <tissue evidence="3">Leaf</tissue>
    </source>
</reference>
<evidence type="ECO:0000313" key="3">
    <source>
        <dbReference type="EMBL" id="KAA8523364.1"/>
    </source>
</evidence>
<comment type="similarity">
    <text evidence="1">Belongs to the ARG7 family.</text>
</comment>
<dbReference type="Pfam" id="PF02519">
    <property type="entry name" value="Auxin_inducible"/>
    <property type="match status" value="1"/>
</dbReference>
<name>A0A5J4ZZN4_9ASTE</name>
<dbReference type="Proteomes" id="UP000325577">
    <property type="component" value="Linkage Group LG4"/>
</dbReference>
<keyword evidence="4" id="KW-1185">Reference proteome</keyword>
<sequence length="239" mass="27482">MKVRERMGKDREIHCEEQGEPPPLPAPTSFTLQVQHVKSHVCMYKYNGRRDPMRLVCLESNTLNSTLGFSSYCCKAMAMDYNGGCKVHRFRQILKLKEILQIWQYVAPGPKSNSLCYRRIHEGISPTTNRRLRSSDIYCDSDDDGCPNSEPLLDVPKGYLAVYVGPELRRFIIPTDYLSHPVFKVLLEKIEEEFGFNHSGGLTIPCEIETFNYLLKCMENHQQDQPEIKMIGTSLTIEE</sequence>
<evidence type="ECO:0000313" key="4">
    <source>
        <dbReference type="Proteomes" id="UP000325577"/>
    </source>
</evidence>
<dbReference type="PANTHER" id="PTHR31374">
    <property type="entry name" value="AUXIN-INDUCED PROTEIN-LIKE-RELATED"/>
    <property type="match status" value="1"/>
</dbReference>
<gene>
    <name evidence="3" type="ORF">F0562_009787</name>
</gene>
<dbReference type="AlphaFoldDB" id="A0A5J4ZZN4"/>
<dbReference type="GO" id="GO:0009733">
    <property type="term" value="P:response to auxin"/>
    <property type="evidence" value="ECO:0007669"/>
    <property type="project" value="InterPro"/>
</dbReference>
<evidence type="ECO:0000256" key="2">
    <source>
        <dbReference type="SAM" id="MobiDB-lite"/>
    </source>
</evidence>
<feature type="region of interest" description="Disordered" evidence="2">
    <location>
        <begin position="1"/>
        <end position="26"/>
    </location>
</feature>
<dbReference type="EMBL" id="CM018047">
    <property type="protein sequence ID" value="KAA8523364.1"/>
    <property type="molecule type" value="Genomic_DNA"/>
</dbReference>